<dbReference type="InterPro" id="IPR051828">
    <property type="entry name" value="HAD-like_hydrolase_domain"/>
</dbReference>
<dbReference type="EMBL" id="KV423919">
    <property type="protein sequence ID" value="KZT61998.1"/>
    <property type="molecule type" value="Genomic_DNA"/>
</dbReference>
<keyword evidence="2" id="KW-1185">Reference proteome</keyword>
<proteinExistence type="predicted"/>
<dbReference type="InterPro" id="IPR044924">
    <property type="entry name" value="HAD-SF_hydro_IA_REG-2-like_cap"/>
</dbReference>
<dbReference type="STRING" id="1353952.A0A165JLI2"/>
<dbReference type="InterPro" id="IPR011949">
    <property type="entry name" value="HAD-SF_hydro_IA_REG-2-like"/>
</dbReference>
<dbReference type="Pfam" id="PF00702">
    <property type="entry name" value="Hydrolase"/>
    <property type="match status" value="1"/>
</dbReference>
<reference evidence="1 2" key="1">
    <citation type="journal article" date="2016" name="Mol. Biol. Evol.">
        <title>Comparative Genomics of Early-Diverging Mushroom-Forming Fungi Provides Insights into the Origins of Lignocellulose Decay Capabilities.</title>
        <authorList>
            <person name="Nagy L.G."/>
            <person name="Riley R."/>
            <person name="Tritt A."/>
            <person name="Adam C."/>
            <person name="Daum C."/>
            <person name="Floudas D."/>
            <person name="Sun H."/>
            <person name="Yadav J.S."/>
            <person name="Pangilinan J."/>
            <person name="Larsson K.H."/>
            <person name="Matsuura K."/>
            <person name="Barry K."/>
            <person name="Labutti K."/>
            <person name="Kuo R."/>
            <person name="Ohm R.A."/>
            <person name="Bhattacharya S.S."/>
            <person name="Shirouzu T."/>
            <person name="Yoshinaga Y."/>
            <person name="Martin F.M."/>
            <person name="Grigoriev I.V."/>
            <person name="Hibbett D.S."/>
        </authorList>
    </citation>
    <scope>NUCLEOTIDE SEQUENCE [LARGE SCALE GENOMIC DNA]</scope>
    <source>
        <strain evidence="1 2">HHB12733</strain>
    </source>
</reference>
<evidence type="ECO:0000313" key="1">
    <source>
        <dbReference type="EMBL" id="KZT61998.1"/>
    </source>
</evidence>
<dbReference type="Gene3D" id="3.40.50.1000">
    <property type="entry name" value="HAD superfamily/HAD-like"/>
    <property type="match status" value="1"/>
</dbReference>
<dbReference type="FunCoup" id="A0A165JLI2">
    <property type="interactions" value="199"/>
</dbReference>
<protein>
    <submittedName>
        <fullName evidence="1">HAD-like protein</fullName>
    </submittedName>
</protein>
<dbReference type="SFLD" id="SFLDG01129">
    <property type="entry name" value="C1.5:_HAD__Beta-PGM__Phosphata"/>
    <property type="match status" value="1"/>
</dbReference>
<accession>A0A165JLI2</accession>
<name>A0A165JLI2_9BASI</name>
<evidence type="ECO:0000313" key="2">
    <source>
        <dbReference type="Proteomes" id="UP000076842"/>
    </source>
</evidence>
<dbReference type="OrthoDB" id="444127at2759"/>
<dbReference type="SFLD" id="SFLDS00003">
    <property type="entry name" value="Haloacid_Dehalogenase"/>
    <property type="match status" value="1"/>
</dbReference>
<dbReference type="PANTHER" id="PTHR46191:SF2">
    <property type="entry name" value="HALOACID DEHALOGENASE-LIKE HYDROLASE DOMAIN-CONTAINING PROTEIN 3"/>
    <property type="match status" value="1"/>
</dbReference>
<dbReference type="PANTHER" id="PTHR46191">
    <property type="match status" value="1"/>
</dbReference>
<dbReference type="AlphaFoldDB" id="A0A165JLI2"/>
<dbReference type="InterPro" id="IPR036412">
    <property type="entry name" value="HAD-like_sf"/>
</dbReference>
<organism evidence="1 2">
    <name type="scientific">Calocera cornea HHB12733</name>
    <dbReference type="NCBI Taxonomy" id="1353952"/>
    <lineage>
        <taxon>Eukaryota</taxon>
        <taxon>Fungi</taxon>
        <taxon>Dikarya</taxon>
        <taxon>Basidiomycota</taxon>
        <taxon>Agaricomycotina</taxon>
        <taxon>Dacrymycetes</taxon>
        <taxon>Dacrymycetales</taxon>
        <taxon>Dacrymycetaceae</taxon>
        <taxon>Calocera</taxon>
    </lineage>
</organism>
<dbReference type="Gene3D" id="1.10.150.720">
    <property type="entry name" value="Haloacid dehalogenase-like hydrolase"/>
    <property type="match status" value="1"/>
</dbReference>
<dbReference type="NCBIfam" id="TIGR02252">
    <property type="entry name" value="DREG-2"/>
    <property type="match status" value="1"/>
</dbReference>
<dbReference type="SUPFAM" id="SSF56784">
    <property type="entry name" value="HAD-like"/>
    <property type="match status" value="1"/>
</dbReference>
<sequence>MTAPIRLITFDAFDTIVRPRLPIFVSYTQIFHKHNIDVSQDLVKRAFKPSFKKVEAEFPVYGKDVGMTPHDWWGKVIEGTLEGAGIPKDVTEKALPGVVNDLMHRFGTDEGYDLFPDVLPALEALRSLPSPPRLALVSNTDSRMHDVLSSLGVGHFLEPAILSSEVGFEKPDQRVWEEAVRRTGLEGLDWEGRGGVLHVGDELAADYWGAKKAGIEALLVRRQGEYSDGSRREATEILAGVEIVSDFGGVVEWVRKRNSP</sequence>
<dbReference type="Proteomes" id="UP000076842">
    <property type="component" value="Unassembled WGS sequence"/>
</dbReference>
<gene>
    <name evidence="1" type="ORF">CALCODRAFT_305166</name>
</gene>
<dbReference type="GO" id="GO:0005634">
    <property type="term" value="C:nucleus"/>
    <property type="evidence" value="ECO:0007669"/>
    <property type="project" value="TreeGrafter"/>
</dbReference>
<dbReference type="InterPro" id="IPR023214">
    <property type="entry name" value="HAD_sf"/>
</dbReference>
<dbReference type="InParanoid" id="A0A165JLI2"/>